<accession>L1J1B0</accession>
<dbReference type="EMBL" id="JH993020">
    <property type="protein sequence ID" value="EKX41929.1"/>
    <property type="molecule type" value="Genomic_DNA"/>
</dbReference>
<dbReference type="PaxDb" id="55529-EKX41929"/>
<sequence length="470" mass="52833">MATGQEGALIPLVALVLVDMVGGWRTSLISSLPLHSSSFPSCSSSFSPSFMPALSSGRPYVSSVVVSNKRASPSKGERMFFSTPDINNLFLADSKERFFNPVWYPYFARKTHMEKLTFPSSSLFGGKPPTDMWMLEQAIGFLNISVNIRMTAVRLEDGSILVHNPIAPTGECLDMVRSLGDVKHIVLGSTALEHKFFCRSFVDKFPQASFYACPGVFNYVPGLTNLMPAGLGLFVDLVRPIRIDGWLTNNFQQAILNGVTYPASPVPPWAREIEHELLFFDAPQFANAAEAALFHKRSKTLLVTDSLTYISSTKTDWITETGARDRRAPFNLYPKEWSPARKKAMDQMQIYTIQTPYKDEDFDKLTDKLYVCPQLRLFVYETDPELARSWVKRVLRWDVKRIIPSHFDAPVECSNKDILKAFSFIFDRQNSQQDAPLPDDHCLGVQKAVQILLRRSLFRCAGPAPCSPCS</sequence>
<protein>
    <submittedName>
        <fullName evidence="1 2">Uncharacterized protein</fullName>
    </submittedName>
</protein>
<evidence type="ECO:0000313" key="3">
    <source>
        <dbReference type="Proteomes" id="UP000011087"/>
    </source>
</evidence>
<reference evidence="2" key="3">
    <citation type="submission" date="2016-03" db="UniProtKB">
        <authorList>
            <consortium name="EnsemblProtists"/>
        </authorList>
    </citation>
    <scope>IDENTIFICATION</scope>
</reference>
<dbReference type="PANTHER" id="PTHR33835:SF2">
    <property type="entry name" value="LYSINE-TRNA LIGASE"/>
    <property type="match status" value="1"/>
</dbReference>
<dbReference type="KEGG" id="gtt:GUITHDRAFT_88278"/>
<dbReference type="AlphaFoldDB" id="L1J1B0"/>
<dbReference type="EnsemblProtists" id="EKX41929">
    <property type="protein sequence ID" value="EKX41929"/>
    <property type="gene ID" value="GUITHDRAFT_88278"/>
</dbReference>
<gene>
    <name evidence="1" type="ORF">GUITHDRAFT_88278</name>
</gene>
<proteinExistence type="predicted"/>
<evidence type="ECO:0000313" key="1">
    <source>
        <dbReference type="EMBL" id="EKX41929.1"/>
    </source>
</evidence>
<dbReference type="eggNOG" id="ENOG502QU5X">
    <property type="taxonomic scope" value="Eukaryota"/>
</dbReference>
<dbReference type="OrthoDB" id="421671at2759"/>
<keyword evidence="3" id="KW-1185">Reference proteome</keyword>
<dbReference type="PANTHER" id="PTHR33835">
    <property type="entry name" value="YALI0C07656P"/>
    <property type="match status" value="1"/>
</dbReference>
<name>L1J1B0_GUITC</name>
<dbReference type="RefSeq" id="XP_005828909.1">
    <property type="nucleotide sequence ID" value="XM_005828852.1"/>
</dbReference>
<dbReference type="GeneID" id="17298611"/>
<dbReference type="InterPro" id="IPR025638">
    <property type="entry name" value="DUF4336"/>
</dbReference>
<reference evidence="1 3" key="1">
    <citation type="journal article" date="2012" name="Nature">
        <title>Algal genomes reveal evolutionary mosaicism and the fate of nucleomorphs.</title>
        <authorList>
            <consortium name="DOE Joint Genome Institute"/>
            <person name="Curtis B.A."/>
            <person name="Tanifuji G."/>
            <person name="Burki F."/>
            <person name="Gruber A."/>
            <person name="Irimia M."/>
            <person name="Maruyama S."/>
            <person name="Arias M.C."/>
            <person name="Ball S.G."/>
            <person name="Gile G.H."/>
            <person name="Hirakawa Y."/>
            <person name="Hopkins J.F."/>
            <person name="Kuo A."/>
            <person name="Rensing S.A."/>
            <person name="Schmutz J."/>
            <person name="Symeonidi A."/>
            <person name="Elias M."/>
            <person name="Eveleigh R.J."/>
            <person name="Herman E.K."/>
            <person name="Klute M.J."/>
            <person name="Nakayama T."/>
            <person name="Obornik M."/>
            <person name="Reyes-Prieto A."/>
            <person name="Armbrust E.V."/>
            <person name="Aves S.J."/>
            <person name="Beiko R.G."/>
            <person name="Coutinho P."/>
            <person name="Dacks J.B."/>
            <person name="Durnford D.G."/>
            <person name="Fast N.M."/>
            <person name="Green B.R."/>
            <person name="Grisdale C.J."/>
            <person name="Hempel F."/>
            <person name="Henrissat B."/>
            <person name="Hoppner M.P."/>
            <person name="Ishida K."/>
            <person name="Kim E."/>
            <person name="Koreny L."/>
            <person name="Kroth P.G."/>
            <person name="Liu Y."/>
            <person name="Malik S.B."/>
            <person name="Maier U.G."/>
            <person name="McRose D."/>
            <person name="Mock T."/>
            <person name="Neilson J.A."/>
            <person name="Onodera N.T."/>
            <person name="Poole A.M."/>
            <person name="Pritham E.J."/>
            <person name="Richards T.A."/>
            <person name="Rocap G."/>
            <person name="Roy S.W."/>
            <person name="Sarai C."/>
            <person name="Schaack S."/>
            <person name="Shirato S."/>
            <person name="Slamovits C.H."/>
            <person name="Spencer D.F."/>
            <person name="Suzuki S."/>
            <person name="Worden A.Z."/>
            <person name="Zauner S."/>
            <person name="Barry K."/>
            <person name="Bell C."/>
            <person name="Bharti A.K."/>
            <person name="Crow J.A."/>
            <person name="Grimwood J."/>
            <person name="Kramer R."/>
            <person name="Lindquist E."/>
            <person name="Lucas S."/>
            <person name="Salamov A."/>
            <person name="McFadden G.I."/>
            <person name="Lane C.E."/>
            <person name="Keeling P.J."/>
            <person name="Gray M.W."/>
            <person name="Grigoriev I.V."/>
            <person name="Archibald J.M."/>
        </authorList>
    </citation>
    <scope>NUCLEOTIDE SEQUENCE</scope>
    <source>
        <strain evidence="1 3">CCMP2712</strain>
    </source>
</reference>
<evidence type="ECO:0000313" key="2">
    <source>
        <dbReference type="EnsemblProtists" id="EKX41929"/>
    </source>
</evidence>
<dbReference type="Pfam" id="PF14234">
    <property type="entry name" value="DUF4336"/>
    <property type="match status" value="2"/>
</dbReference>
<dbReference type="STRING" id="905079.L1J1B0"/>
<reference evidence="3" key="2">
    <citation type="submission" date="2012-11" db="EMBL/GenBank/DDBJ databases">
        <authorList>
            <person name="Kuo A."/>
            <person name="Curtis B.A."/>
            <person name="Tanifuji G."/>
            <person name="Burki F."/>
            <person name="Gruber A."/>
            <person name="Irimia M."/>
            <person name="Maruyama S."/>
            <person name="Arias M.C."/>
            <person name="Ball S.G."/>
            <person name="Gile G.H."/>
            <person name="Hirakawa Y."/>
            <person name="Hopkins J.F."/>
            <person name="Rensing S.A."/>
            <person name="Schmutz J."/>
            <person name="Symeonidi A."/>
            <person name="Elias M."/>
            <person name="Eveleigh R.J."/>
            <person name="Herman E.K."/>
            <person name="Klute M.J."/>
            <person name="Nakayama T."/>
            <person name="Obornik M."/>
            <person name="Reyes-Prieto A."/>
            <person name="Armbrust E.V."/>
            <person name="Aves S.J."/>
            <person name="Beiko R.G."/>
            <person name="Coutinho P."/>
            <person name="Dacks J.B."/>
            <person name="Durnford D.G."/>
            <person name="Fast N.M."/>
            <person name="Green B.R."/>
            <person name="Grisdale C."/>
            <person name="Hempe F."/>
            <person name="Henrissat B."/>
            <person name="Hoppner M.P."/>
            <person name="Ishida K.-I."/>
            <person name="Kim E."/>
            <person name="Koreny L."/>
            <person name="Kroth P.G."/>
            <person name="Liu Y."/>
            <person name="Malik S.-B."/>
            <person name="Maier U.G."/>
            <person name="McRose D."/>
            <person name="Mock T."/>
            <person name="Neilson J.A."/>
            <person name="Onodera N.T."/>
            <person name="Poole A.M."/>
            <person name="Pritham E.J."/>
            <person name="Richards T.A."/>
            <person name="Rocap G."/>
            <person name="Roy S.W."/>
            <person name="Sarai C."/>
            <person name="Schaack S."/>
            <person name="Shirato S."/>
            <person name="Slamovits C.H."/>
            <person name="Spencer D.F."/>
            <person name="Suzuki S."/>
            <person name="Worden A.Z."/>
            <person name="Zauner S."/>
            <person name="Barry K."/>
            <person name="Bell C."/>
            <person name="Bharti A.K."/>
            <person name="Crow J.A."/>
            <person name="Grimwood J."/>
            <person name="Kramer R."/>
            <person name="Lindquist E."/>
            <person name="Lucas S."/>
            <person name="Salamov A."/>
            <person name="McFadden G.I."/>
            <person name="Lane C.E."/>
            <person name="Keeling P.J."/>
            <person name="Gray M.W."/>
            <person name="Grigoriev I.V."/>
            <person name="Archibald J.M."/>
        </authorList>
    </citation>
    <scope>NUCLEOTIDE SEQUENCE</scope>
    <source>
        <strain evidence="3">CCMP2712</strain>
    </source>
</reference>
<dbReference type="HOGENOM" id="CLU_581982_0_0_1"/>
<dbReference type="Proteomes" id="UP000011087">
    <property type="component" value="Unassembled WGS sequence"/>
</dbReference>
<organism evidence="1">
    <name type="scientific">Guillardia theta (strain CCMP2712)</name>
    <name type="common">Cryptophyte</name>
    <dbReference type="NCBI Taxonomy" id="905079"/>
    <lineage>
        <taxon>Eukaryota</taxon>
        <taxon>Cryptophyceae</taxon>
        <taxon>Pyrenomonadales</taxon>
        <taxon>Geminigeraceae</taxon>
        <taxon>Guillardia</taxon>
    </lineage>
</organism>